<dbReference type="EMBL" id="JBJQND010000003">
    <property type="protein sequence ID" value="KAL3882222.1"/>
    <property type="molecule type" value="Genomic_DNA"/>
</dbReference>
<reference evidence="5 6" key="1">
    <citation type="submission" date="2024-11" db="EMBL/GenBank/DDBJ databases">
        <title>Chromosome-level genome assembly of the freshwater bivalve Anodonta woodiana.</title>
        <authorList>
            <person name="Chen X."/>
        </authorList>
    </citation>
    <scope>NUCLEOTIDE SEQUENCE [LARGE SCALE GENOMIC DNA]</scope>
    <source>
        <strain evidence="5">MN2024</strain>
        <tissue evidence="5">Gills</tissue>
    </source>
</reference>
<evidence type="ECO:0000313" key="5">
    <source>
        <dbReference type="EMBL" id="KAL3882223.1"/>
    </source>
</evidence>
<evidence type="ECO:0000259" key="4">
    <source>
        <dbReference type="Pfam" id="PF08241"/>
    </source>
</evidence>
<name>A0ABD3XBH7_SINWO</name>
<dbReference type="GO" id="GO:0008168">
    <property type="term" value="F:methyltransferase activity"/>
    <property type="evidence" value="ECO:0007669"/>
    <property type="project" value="UniProtKB-KW"/>
</dbReference>
<organism evidence="5 6">
    <name type="scientific">Sinanodonta woodiana</name>
    <name type="common">Chinese pond mussel</name>
    <name type="synonym">Anodonta woodiana</name>
    <dbReference type="NCBI Taxonomy" id="1069815"/>
    <lineage>
        <taxon>Eukaryota</taxon>
        <taxon>Metazoa</taxon>
        <taxon>Spiralia</taxon>
        <taxon>Lophotrochozoa</taxon>
        <taxon>Mollusca</taxon>
        <taxon>Bivalvia</taxon>
        <taxon>Autobranchia</taxon>
        <taxon>Heteroconchia</taxon>
        <taxon>Palaeoheterodonta</taxon>
        <taxon>Unionida</taxon>
        <taxon>Unionoidea</taxon>
        <taxon>Unionidae</taxon>
        <taxon>Unioninae</taxon>
        <taxon>Sinanodonta</taxon>
    </lineage>
</organism>
<dbReference type="CDD" id="cd02440">
    <property type="entry name" value="AdoMet_MTases"/>
    <property type="match status" value="1"/>
</dbReference>
<evidence type="ECO:0000256" key="1">
    <source>
        <dbReference type="ARBA" id="ARBA00008361"/>
    </source>
</evidence>
<comment type="caution">
    <text evidence="5">The sequence shown here is derived from an EMBL/GenBank/DDBJ whole genome shotgun (WGS) entry which is preliminary data.</text>
</comment>
<keyword evidence="3" id="KW-0808">Transferase</keyword>
<keyword evidence="2" id="KW-0489">Methyltransferase</keyword>
<sequence length="251" mass="29142">MADVFKGEICTTAYANFRIQHPDWIFDSIVDYCKDGSFLLAVDVGCGSGQSCYPLCRHFRSVIAIDISDDQIKAAKSKYGNEITFRVGQAEDLSLLDDHTLDLLTAGMSMHWFDISKFLQEARRVLKPGGVLAVYSHMMPRTDCPHVEAFYVELFKCMDSRTRHVGEKYSNVDFPFKDVKRLEYVHAVDCTIDDFLGYLVSLSGWQKFTEHNRVAARNFEKKLREFYYDKKTGEIRQMKMFYEYTLIMCRK</sequence>
<dbReference type="InterPro" id="IPR029063">
    <property type="entry name" value="SAM-dependent_MTases_sf"/>
</dbReference>
<feature type="domain" description="Methyltransferase type 11" evidence="4">
    <location>
        <begin position="42"/>
        <end position="133"/>
    </location>
</feature>
<evidence type="ECO:0000256" key="3">
    <source>
        <dbReference type="ARBA" id="ARBA00022679"/>
    </source>
</evidence>
<dbReference type="Pfam" id="PF08241">
    <property type="entry name" value="Methyltransf_11"/>
    <property type="match status" value="1"/>
</dbReference>
<dbReference type="GO" id="GO:0032259">
    <property type="term" value="P:methylation"/>
    <property type="evidence" value="ECO:0007669"/>
    <property type="project" value="UniProtKB-KW"/>
</dbReference>
<dbReference type="PANTHER" id="PTHR44942:SF4">
    <property type="entry name" value="METHYLTRANSFERASE TYPE 11 DOMAIN-CONTAINING PROTEIN"/>
    <property type="match status" value="1"/>
</dbReference>
<dbReference type="SUPFAM" id="SSF53335">
    <property type="entry name" value="S-adenosyl-L-methionine-dependent methyltransferases"/>
    <property type="match status" value="1"/>
</dbReference>
<keyword evidence="6" id="KW-1185">Reference proteome</keyword>
<comment type="similarity">
    <text evidence="1">Belongs to the methyltransferase superfamily.</text>
</comment>
<protein>
    <recommendedName>
        <fullName evidence="4">Methyltransferase type 11 domain-containing protein</fullName>
    </recommendedName>
</protein>
<dbReference type="InterPro" id="IPR013216">
    <property type="entry name" value="Methyltransf_11"/>
</dbReference>
<dbReference type="PANTHER" id="PTHR44942">
    <property type="entry name" value="METHYLTRANSF_11 DOMAIN-CONTAINING PROTEIN"/>
    <property type="match status" value="1"/>
</dbReference>
<evidence type="ECO:0000256" key="2">
    <source>
        <dbReference type="ARBA" id="ARBA00022603"/>
    </source>
</evidence>
<evidence type="ECO:0000313" key="6">
    <source>
        <dbReference type="Proteomes" id="UP001634394"/>
    </source>
</evidence>
<dbReference type="Gene3D" id="3.40.50.150">
    <property type="entry name" value="Vaccinia Virus protein VP39"/>
    <property type="match status" value="1"/>
</dbReference>
<dbReference type="Proteomes" id="UP001634394">
    <property type="component" value="Unassembled WGS sequence"/>
</dbReference>
<dbReference type="AlphaFoldDB" id="A0ABD3XBH7"/>
<proteinExistence type="inferred from homology"/>
<gene>
    <name evidence="5" type="ORF">ACJMK2_028587</name>
</gene>
<dbReference type="InterPro" id="IPR051052">
    <property type="entry name" value="Diverse_substrate_MTase"/>
</dbReference>
<accession>A0ABD3XBH7</accession>
<dbReference type="EMBL" id="JBJQND010000003">
    <property type="protein sequence ID" value="KAL3882223.1"/>
    <property type="molecule type" value="Genomic_DNA"/>
</dbReference>